<dbReference type="AlphaFoldDB" id="A0A420HLI5"/>
<feature type="region of interest" description="Disordered" evidence="1">
    <location>
        <begin position="124"/>
        <end position="144"/>
    </location>
</feature>
<evidence type="ECO:0000313" key="2">
    <source>
        <dbReference type="EMBL" id="RKF58297.1"/>
    </source>
</evidence>
<name>A0A420HLI5_9PEZI</name>
<comment type="caution">
    <text evidence="2">The sequence shown here is derived from an EMBL/GenBank/DDBJ whole genome shotgun (WGS) entry which is preliminary data.</text>
</comment>
<organism evidence="2 3">
    <name type="scientific">Golovinomyces cichoracearum</name>
    <dbReference type="NCBI Taxonomy" id="62708"/>
    <lineage>
        <taxon>Eukaryota</taxon>
        <taxon>Fungi</taxon>
        <taxon>Dikarya</taxon>
        <taxon>Ascomycota</taxon>
        <taxon>Pezizomycotina</taxon>
        <taxon>Leotiomycetes</taxon>
        <taxon>Erysiphales</taxon>
        <taxon>Erysiphaceae</taxon>
        <taxon>Golovinomyces</taxon>
    </lineage>
</organism>
<protein>
    <submittedName>
        <fullName evidence="2">Uncharacterized protein</fullName>
    </submittedName>
</protein>
<dbReference type="EMBL" id="MCBQ01018305">
    <property type="protein sequence ID" value="RKF58297.1"/>
    <property type="molecule type" value="Genomic_DNA"/>
</dbReference>
<gene>
    <name evidence="2" type="ORF">GcM3_183029</name>
</gene>
<feature type="compositionally biased region" description="Acidic residues" evidence="1">
    <location>
        <begin position="87"/>
        <end position="96"/>
    </location>
</feature>
<feature type="region of interest" description="Disordered" evidence="1">
    <location>
        <begin position="79"/>
        <end position="100"/>
    </location>
</feature>
<evidence type="ECO:0000256" key="1">
    <source>
        <dbReference type="SAM" id="MobiDB-lite"/>
    </source>
</evidence>
<dbReference type="Proteomes" id="UP000283383">
    <property type="component" value="Unassembled WGS sequence"/>
</dbReference>
<keyword evidence="3" id="KW-1185">Reference proteome</keyword>
<accession>A0A420HLI5</accession>
<proteinExistence type="predicted"/>
<sequence length="244" mass="27445">MIDSLQVAMDKIEVSDVRSIVESSGWQWDEVHFKPKNDEEKTPELYVRKDKLFLYYKAMKSLVGENGGATGLHVVNCGQAEHSEKEEERDEEEEENTQQTEVIDLENVVDEEDKDVALITKVRTKRALRESSSTQSERPSKRTKVSGISVMADMGRGMNQLADTLTDLFKNPPPVPDFSRASTPTSTPLSTLSAVDEARDQISREPHLTPMGQLIMMKFLHNESLAKQYVRVLQPAVSDAHRAA</sequence>
<reference evidence="2 3" key="1">
    <citation type="journal article" date="2018" name="BMC Genomics">
        <title>Comparative genome analyses reveal sequence features reflecting distinct modes of host-adaptation between dicot and monocot powdery mildew.</title>
        <authorList>
            <person name="Wu Y."/>
            <person name="Ma X."/>
            <person name="Pan Z."/>
            <person name="Kale S.D."/>
            <person name="Song Y."/>
            <person name="King H."/>
            <person name="Zhang Q."/>
            <person name="Presley C."/>
            <person name="Deng X."/>
            <person name="Wei C.I."/>
            <person name="Xiao S."/>
        </authorList>
    </citation>
    <scope>NUCLEOTIDE SEQUENCE [LARGE SCALE GENOMIC DNA]</scope>
    <source>
        <strain evidence="2">UMSG3</strain>
    </source>
</reference>
<evidence type="ECO:0000313" key="3">
    <source>
        <dbReference type="Proteomes" id="UP000283383"/>
    </source>
</evidence>